<evidence type="ECO:0000313" key="2">
    <source>
        <dbReference type="EMBL" id="GFY42901.1"/>
    </source>
</evidence>
<feature type="compositionally biased region" description="Basic and acidic residues" evidence="1">
    <location>
        <begin position="38"/>
        <end position="49"/>
    </location>
</feature>
<sequence>MAPIAIISSVGLVEYETRRQQKHPLQSATSFPKQSQRRKIDYQKTEKDNTLIYKRIRNQSAEEEGRMRRKKKSN</sequence>
<feature type="region of interest" description="Disordered" evidence="1">
    <location>
        <begin position="18"/>
        <end position="74"/>
    </location>
</feature>
<proteinExistence type="predicted"/>
<name>A0A8X7BS90_9ARAC</name>
<dbReference type="EMBL" id="BMAV01003380">
    <property type="protein sequence ID" value="GFY42901.1"/>
    <property type="molecule type" value="Genomic_DNA"/>
</dbReference>
<accession>A0A8X7BS90</accession>
<dbReference type="AlphaFoldDB" id="A0A8X7BS90"/>
<evidence type="ECO:0000313" key="3">
    <source>
        <dbReference type="Proteomes" id="UP000886998"/>
    </source>
</evidence>
<organism evidence="2 3">
    <name type="scientific">Trichonephila inaurata madagascariensis</name>
    <dbReference type="NCBI Taxonomy" id="2747483"/>
    <lineage>
        <taxon>Eukaryota</taxon>
        <taxon>Metazoa</taxon>
        <taxon>Ecdysozoa</taxon>
        <taxon>Arthropoda</taxon>
        <taxon>Chelicerata</taxon>
        <taxon>Arachnida</taxon>
        <taxon>Araneae</taxon>
        <taxon>Araneomorphae</taxon>
        <taxon>Entelegynae</taxon>
        <taxon>Araneoidea</taxon>
        <taxon>Nephilidae</taxon>
        <taxon>Trichonephila</taxon>
        <taxon>Trichonephila inaurata</taxon>
    </lineage>
</organism>
<keyword evidence="3" id="KW-1185">Reference proteome</keyword>
<protein>
    <submittedName>
        <fullName evidence="2">Uncharacterized protein</fullName>
    </submittedName>
</protein>
<reference evidence="2" key="1">
    <citation type="submission" date="2020-08" db="EMBL/GenBank/DDBJ databases">
        <title>Multicomponent nature underlies the extraordinary mechanical properties of spider dragline silk.</title>
        <authorList>
            <person name="Kono N."/>
            <person name="Nakamura H."/>
            <person name="Mori M."/>
            <person name="Yoshida Y."/>
            <person name="Ohtoshi R."/>
            <person name="Malay A.D."/>
            <person name="Moran D.A.P."/>
            <person name="Tomita M."/>
            <person name="Numata K."/>
            <person name="Arakawa K."/>
        </authorList>
    </citation>
    <scope>NUCLEOTIDE SEQUENCE</scope>
</reference>
<evidence type="ECO:0000256" key="1">
    <source>
        <dbReference type="SAM" id="MobiDB-lite"/>
    </source>
</evidence>
<feature type="compositionally biased region" description="Polar residues" evidence="1">
    <location>
        <begin position="23"/>
        <end position="34"/>
    </location>
</feature>
<comment type="caution">
    <text evidence="2">The sequence shown here is derived from an EMBL/GenBank/DDBJ whole genome shotgun (WGS) entry which is preliminary data.</text>
</comment>
<dbReference type="Proteomes" id="UP000886998">
    <property type="component" value="Unassembled WGS sequence"/>
</dbReference>
<gene>
    <name evidence="2" type="ORF">TNIN_75421</name>
</gene>